<keyword evidence="11 12" id="KW-0804">Transcription</keyword>
<dbReference type="SMART" id="SM00493">
    <property type="entry name" value="TOPRIM"/>
    <property type="match status" value="1"/>
</dbReference>
<dbReference type="AlphaFoldDB" id="A0AB38YEY4"/>
<dbReference type="GO" id="GO:0000428">
    <property type="term" value="C:DNA-directed RNA polymerase complex"/>
    <property type="evidence" value="ECO:0007669"/>
    <property type="project" value="UniProtKB-KW"/>
</dbReference>
<dbReference type="InterPro" id="IPR050219">
    <property type="entry name" value="DnaG_primase"/>
</dbReference>
<dbReference type="GO" id="GO:1990077">
    <property type="term" value="C:primosome complex"/>
    <property type="evidence" value="ECO:0007669"/>
    <property type="project" value="UniProtKB-KW"/>
</dbReference>
<evidence type="ECO:0000256" key="6">
    <source>
        <dbReference type="ARBA" id="ARBA00022723"/>
    </source>
</evidence>
<dbReference type="InterPro" id="IPR006171">
    <property type="entry name" value="TOPRIM_dom"/>
</dbReference>
<dbReference type="FunFam" id="3.90.980.10:FF:000001">
    <property type="entry name" value="DNA primase"/>
    <property type="match status" value="1"/>
</dbReference>
<comment type="domain">
    <text evidence="12">Contains an N-terminal zinc-binding domain, a central core domain that contains the primase activity, and a C-terminal DnaB-binding domain.</text>
</comment>
<evidence type="ECO:0000313" key="15">
    <source>
        <dbReference type="EMBL" id="WLD57599.1"/>
    </source>
</evidence>
<dbReference type="InterPro" id="IPR019475">
    <property type="entry name" value="DNA_primase_DnaB-bd"/>
</dbReference>
<dbReference type="GO" id="GO:0003677">
    <property type="term" value="F:DNA binding"/>
    <property type="evidence" value="ECO:0007669"/>
    <property type="project" value="UniProtKB-KW"/>
</dbReference>
<evidence type="ECO:0000256" key="2">
    <source>
        <dbReference type="ARBA" id="ARBA00022515"/>
    </source>
</evidence>
<dbReference type="Pfam" id="PF08275">
    <property type="entry name" value="DNAG_N"/>
    <property type="match status" value="1"/>
</dbReference>
<keyword evidence="5 12" id="KW-0235">DNA replication</keyword>
<keyword evidence="6 12" id="KW-0479">Metal-binding</keyword>
<dbReference type="HAMAP" id="MF_00974">
    <property type="entry name" value="DNA_primase_DnaG"/>
    <property type="match status" value="1"/>
</dbReference>
<evidence type="ECO:0000256" key="8">
    <source>
        <dbReference type="ARBA" id="ARBA00022833"/>
    </source>
</evidence>
<feature type="compositionally biased region" description="Basic and acidic residues" evidence="13">
    <location>
        <begin position="443"/>
        <end position="456"/>
    </location>
</feature>
<dbReference type="Pfam" id="PF01807">
    <property type="entry name" value="Zn_ribbon_DnaG"/>
    <property type="match status" value="1"/>
</dbReference>
<evidence type="ECO:0000256" key="3">
    <source>
        <dbReference type="ARBA" id="ARBA00022679"/>
    </source>
</evidence>
<feature type="region of interest" description="Disordered" evidence="13">
    <location>
        <begin position="436"/>
        <end position="465"/>
    </location>
</feature>
<dbReference type="RefSeq" id="WP_304994884.1">
    <property type="nucleotide sequence ID" value="NZ_CP101717.1"/>
</dbReference>
<dbReference type="Gene3D" id="3.90.580.10">
    <property type="entry name" value="Zinc finger, CHC2-type domain"/>
    <property type="match status" value="1"/>
</dbReference>
<dbReference type="Gene3D" id="3.40.1360.10">
    <property type="match status" value="1"/>
</dbReference>
<dbReference type="EC" id="2.7.7.101" evidence="12"/>
<keyword evidence="1 12" id="KW-0240">DNA-directed RNA polymerase</keyword>
<evidence type="ECO:0000256" key="5">
    <source>
        <dbReference type="ARBA" id="ARBA00022705"/>
    </source>
</evidence>
<dbReference type="GO" id="GO:0008270">
    <property type="term" value="F:zinc ion binding"/>
    <property type="evidence" value="ECO:0007669"/>
    <property type="project" value="UniProtKB-UniRule"/>
</dbReference>
<keyword evidence="9" id="KW-0460">Magnesium</keyword>
<dbReference type="GO" id="GO:0003899">
    <property type="term" value="F:DNA-directed RNA polymerase activity"/>
    <property type="evidence" value="ECO:0007669"/>
    <property type="project" value="UniProtKB-UniRule"/>
</dbReference>
<protein>
    <recommendedName>
        <fullName evidence="12">DNA primase</fullName>
        <ecNumber evidence="12">2.7.7.101</ecNumber>
    </recommendedName>
</protein>
<comment type="similarity">
    <text evidence="12">Belongs to the DnaG primase family.</text>
</comment>
<evidence type="ECO:0000256" key="4">
    <source>
        <dbReference type="ARBA" id="ARBA00022695"/>
    </source>
</evidence>
<evidence type="ECO:0000256" key="9">
    <source>
        <dbReference type="ARBA" id="ARBA00022842"/>
    </source>
</evidence>
<dbReference type="SUPFAM" id="SSF56731">
    <property type="entry name" value="DNA primase core"/>
    <property type="match status" value="1"/>
</dbReference>
<dbReference type="InterPro" id="IPR013264">
    <property type="entry name" value="DNAG_N"/>
</dbReference>
<dbReference type="Pfam" id="PF13155">
    <property type="entry name" value="Toprim_2"/>
    <property type="match status" value="1"/>
</dbReference>
<dbReference type="InterPro" id="IPR006295">
    <property type="entry name" value="DNA_primase_DnaG"/>
</dbReference>
<comment type="catalytic activity">
    <reaction evidence="12">
        <text>ssDNA + n NTP = ssDNA/pppN(pN)n-1 hybrid + (n-1) diphosphate.</text>
        <dbReference type="EC" id="2.7.7.101"/>
    </reaction>
</comment>
<evidence type="ECO:0000256" key="1">
    <source>
        <dbReference type="ARBA" id="ARBA00022478"/>
    </source>
</evidence>
<dbReference type="GO" id="GO:0006269">
    <property type="term" value="P:DNA replication, synthesis of primer"/>
    <property type="evidence" value="ECO:0007669"/>
    <property type="project" value="UniProtKB-UniRule"/>
</dbReference>
<comment type="function">
    <text evidence="12">RNA polymerase that catalyzes the synthesis of short RNA molecules used as primers for DNA polymerase during DNA replication.</text>
</comment>
<dbReference type="Gene3D" id="3.90.980.10">
    <property type="entry name" value="DNA primase, catalytic core, N-terminal domain"/>
    <property type="match status" value="1"/>
</dbReference>
<keyword evidence="10 12" id="KW-0238">DNA-binding</keyword>
<dbReference type="InterPro" id="IPR034151">
    <property type="entry name" value="TOPRIM_DnaG_bac"/>
</dbReference>
<dbReference type="FunFam" id="3.90.580.10:FF:000001">
    <property type="entry name" value="DNA primase"/>
    <property type="match status" value="1"/>
</dbReference>
<keyword evidence="3 12" id="KW-0808">Transferase</keyword>
<dbReference type="GO" id="GO:0005737">
    <property type="term" value="C:cytoplasm"/>
    <property type="evidence" value="ECO:0007669"/>
    <property type="project" value="TreeGrafter"/>
</dbReference>
<dbReference type="EMBL" id="CP101717">
    <property type="protein sequence ID" value="WLD57599.1"/>
    <property type="molecule type" value="Genomic_DNA"/>
</dbReference>
<dbReference type="InterPro" id="IPR037068">
    <property type="entry name" value="DNA_primase_core_N_sf"/>
</dbReference>
<keyword evidence="8 12" id="KW-0862">Zinc</keyword>
<organism evidence="15">
    <name type="scientific">Salinispirillum sp. LH 10-3-1</name>
    <dbReference type="NCBI Taxonomy" id="2952525"/>
    <lineage>
        <taxon>Bacteria</taxon>
        <taxon>Pseudomonadati</taxon>
        <taxon>Pseudomonadota</taxon>
        <taxon>Gammaproteobacteria</taxon>
        <taxon>Oceanospirillales</taxon>
        <taxon>Saccharospirillaceae</taxon>
        <taxon>Salinispirillum</taxon>
    </lineage>
</organism>
<comment type="cofactor">
    <cofactor evidence="12">
        <name>Zn(2+)</name>
        <dbReference type="ChEBI" id="CHEBI:29105"/>
    </cofactor>
    <text evidence="12">Binds 1 zinc ion per monomer.</text>
</comment>
<accession>A0AB38YEY4</accession>
<dbReference type="FunFam" id="3.40.1360.10:FF:000002">
    <property type="entry name" value="DNA primase"/>
    <property type="match status" value="1"/>
</dbReference>
<evidence type="ECO:0000256" key="10">
    <source>
        <dbReference type="ARBA" id="ARBA00023125"/>
    </source>
</evidence>
<dbReference type="InterPro" id="IPR030846">
    <property type="entry name" value="DnaG_bac"/>
</dbReference>
<dbReference type="InterPro" id="IPR002694">
    <property type="entry name" value="Znf_CHC2"/>
</dbReference>
<dbReference type="SMART" id="SM00400">
    <property type="entry name" value="ZnF_CHCC"/>
    <property type="match status" value="1"/>
</dbReference>
<feature type="region of interest" description="Disordered" evidence="13">
    <location>
        <begin position="511"/>
        <end position="536"/>
    </location>
</feature>
<sequence>MAGRIPQTFIDDLLERVDIVDIISHRVKLKRTGKNYSGLCPFHNEKTPSFSVNPQKQFYYCFGCGAAGNSLKFLLEHDRLEFPEAVEELARTAGVEVPREHNPQEDQQRHQRKSLQSVLDVAETFYRDQLRQHARGDQAVRYLKGRGLSGQVARQFGVGYAPPGWDNLMQAAGAEDPAQLKRLIDAGMVIEKEDGKVYDRFRDRIMFPIRNQRGQVIGFGGRVLTDEKPKYLNSPETDLYQKRKELYGLYEALQAERKPERFLVVEGYMDVISLHQFGVPYGVATLGTATSEEHLRKLFKLANEVIFCFDGDKAGRQAAVRALDVALSEARDGRTMRFLFLPDGEDPDTLIRQEGVVDFEQRLSRSPSLGEFILQHWQEQVDMTSVEGKAHLVHTALPDLQRLPADGTLRPMIMLRLAELAGLPIDVINQQLEQYTAKHPPRRVTDEPHASKDSVRKGAPNLPPLMASDDVAELPAWMREGPPTTIDDIPVDLLEHPDSAHHEADFGVLEQGLDHSQPPPQTRYRAPTPVDLKQTRQPPPWQKAMALMLCWPNLAATIDIGQRRFKAGDHTAWVESMLTLLQKHPAANRYAAHDLLAPHGFDELLQALSRTEYFAILTQYAQAQDFHRDILQALILDLTHQPSEHEEYQQLRQLWLTDHRLMSKEQKERYLALLKSSKSGPTIRSEP</sequence>
<keyword evidence="4 12" id="KW-0548">Nucleotidyltransferase</keyword>
<feature type="zinc finger region" description="CHC2-type" evidence="12">
    <location>
        <begin position="40"/>
        <end position="64"/>
    </location>
</feature>
<dbReference type="NCBIfam" id="TIGR01391">
    <property type="entry name" value="dnaG"/>
    <property type="match status" value="1"/>
</dbReference>
<reference evidence="15" key="1">
    <citation type="submission" date="2022-07" db="EMBL/GenBank/DDBJ databases">
        <title>Complete genome sequence of Salinispirillum sp. LH10-3-1 capable of multiple carbohydrate inversion isolated from a soda lake.</title>
        <authorList>
            <person name="Liu J."/>
            <person name="Zhai Y."/>
            <person name="Zhang H."/>
            <person name="Yang H."/>
            <person name="Qu J."/>
            <person name="Li J."/>
        </authorList>
    </citation>
    <scope>NUCLEOTIDE SEQUENCE</scope>
    <source>
        <strain evidence="15">LH 10-3-1</strain>
    </source>
</reference>
<evidence type="ECO:0000256" key="12">
    <source>
        <dbReference type="HAMAP-Rule" id="MF_00974"/>
    </source>
</evidence>
<proteinExistence type="inferred from homology"/>
<dbReference type="PANTHER" id="PTHR30313:SF2">
    <property type="entry name" value="DNA PRIMASE"/>
    <property type="match status" value="1"/>
</dbReference>
<dbReference type="Pfam" id="PF10410">
    <property type="entry name" value="DnaB_bind"/>
    <property type="match status" value="1"/>
</dbReference>
<comment type="subunit">
    <text evidence="12">Monomer. Interacts with DnaB.</text>
</comment>
<keyword evidence="7 12" id="KW-0863">Zinc-finger</keyword>
<dbReference type="SUPFAM" id="SSF57783">
    <property type="entry name" value="Zinc beta-ribbon"/>
    <property type="match status" value="1"/>
</dbReference>
<evidence type="ECO:0000256" key="11">
    <source>
        <dbReference type="ARBA" id="ARBA00023163"/>
    </source>
</evidence>
<dbReference type="Gene3D" id="1.20.50.20">
    <property type="entry name" value="DnaG, RNA polymerase domain, helical bundle"/>
    <property type="match status" value="1"/>
</dbReference>
<dbReference type="InterPro" id="IPR036977">
    <property type="entry name" value="DNA_primase_Znf_CHC2"/>
</dbReference>
<gene>
    <name evidence="12 15" type="primary">dnaG</name>
    <name evidence="15" type="ORF">NFC81_12885</name>
</gene>
<evidence type="ECO:0000256" key="7">
    <source>
        <dbReference type="ARBA" id="ARBA00022771"/>
    </source>
</evidence>
<dbReference type="PROSITE" id="PS50880">
    <property type="entry name" value="TOPRIM"/>
    <property type="match status" value="1"/>
</dbReference>
<name>A0AB38YEY4_9GAMM</name>
<dbReference type="CDD" id="cd03364">
    <property type="entry name" value="TOPRIM_DnaG_primases"/>
    <property type="match status" value="1"/>
</dbReference>
<feature type="domain" description="Toprim" evidence="14">
    <location>
        <begin position="260"/>
        <end position="342"/>
    </location>
</feature>
<keyword evidence="2 12" id="KW-0639">Primosome</keyword>
<evidence type="ECO:0000259" key="14">
    <source>
        <dbReference type="PROSITE" id="PS50880"/>
    </source>
</evidence>
<evidence type="ECO:0000256" key="13">
    <source>
        <dbReference type="SAM" id="MobiDB-lite"/>
    </source>
</evidence>
<dbReference type="PANTHER" id="PTHR30313">
    <property type="entry name" value="DNA PRIMASE"/>
    <property type="match status" value="1"/>
</dbReference>